<reference evidence="1" key="1">
    <citation type="submission" date="2022-07" db="EMBL/GenBank/DDBJ databases">
        <title>Phylogenomic reconstructions and comparative analyses of Kickxellomycotina fungi.</title>
        <authorList>
            <person name="Reynolds N.K."/>
            <person name="Stajich J.E."/>
            <person name="Barry K."/>
            <person name="Grigoriev I.V."/>
            <person name="Crous P."/>
            <person name="Smith M.E."/>
        </authorList>
    </citation>
    <scope>NUCLEOTIDE SEQUENCE</scope>
    <source>
        <strain evidence="1">CBS 190363</strain>
    </source>
</reference>
<keyword evidence="1" id="KW-0547">Nucleotide-binding</keyword>
<name>A0ACC1LVI5_9FUNG</name>
<comment type="caution">
    <text evidence="1">The sequence shown here is derived from an EMBL/GenBank/DDBJ whole genome shotgun (WGS) entry which is preliminary data.</text>
</comment>
<evidence type="ECO:0000313" key="2">
    <source>
        <dbReference type="Proteomes" id="UP001139981"/>
    </source>
</evidence>
<accession>A0ACC1LVI5</accession>
<dbReference type="Proteomes" id="UP001139981">
    <property type="component" value="Unassembled WGS sequence"/>
</dbReference>
<gene>
    <name evidence="1" type="primary">SKI2_2</name>
    <name evidence="1" type="ORF">IWW38_005824</name>
</gene>
<feature type="non-terminal residue" evidence="1">
    <location>
        <position position="380"/>
    </location>
</feature>
<keyword evidence="1" id="KW-0378">Hydrolase</keyword>
<keyword evidence="1" id="KW-0067">ATP-binding</keyword>
<organism evidence="1 2">
    <name type="scientific">Coemansia aciculifera</name>
    <dbReference type="NCBI Taxonomy" id="417176"/>
    <lineage>
        <taxon>Eukaryota</taxon>
        <taxon>Fungi</taxon>
        <taxon>Fungi incertae sedis</taxon>
        <taxon>Zoopagomycota</taxon>
        <taxon>Kickxellomycotina</taxon>
        <taxon>Kickxellomycetes</taxon>
        <taxon>Kickxellales</taxon>
        <taxon>Kickxellaceae</taxon>
        <taxon>Coemansia</taxon>
    </lineage>
</organism>
<protein>
    <submittedName>
        <fullName evidence="1">Antiviral helicase ski2</fullName>
    </submittedName>
</protein>
<keyword evidence="1" id="KW-0347">Helicase</keyword>
<sequence>MVRSPVTGEYYAAKEIELPSEANPMSLLRAAGRPENYASGSSNQVPFQPGGITEFATNAIENPAAVTDEGELCTVPDGFDRGLFEVAEAQVPEIADSFDLAAKYYGATEAVVGSEQGDLPVSDSVVDDDADEPRGEIDQMVVISQDQAQSARALQPEESVKKEWAHVIDVNAGFSNFHRLVPKLAREFPFELDVFQKRAVFHIERGDSVFVAAHTSAGKTVVAEYAVALSQMHMTKTIYTSPIKALSNQKFNDFTRAFGEDNVGILTGDVKIRPEAPCLIMTTEVLKNMLYRGADVLRDVEFVVFDECHYINDLERGVVWEEVIIMLPRHVSIILLSATVPNTKEFAEWVGRTKKRDIYVINTSRRPVPLEHYLYVGRNQ</sequence>
<dbReference type="EMBL" id="JANBVB010002971">
    <property type="protein sequence ID" value="KAJ2881224.1"/>
    <property type="molecule type" value="Genomic_DNA"/>
</dbReference>
<evidence type="ECO:0000313" key="1">
    <source>
        <dbReference type="EMBL" id="KAJ2881224.1"/>
    </source>
</evidence>
<proteinExistence type="predicted"/>
<keyword evidence="2" id="KW-1185">Reference proteome</keyword>